<organism evidence="1 2">
    <name type="scientific">Araneus ventricosus</name>
    <name type="common">Orbweaver spider</name>
    <name type="synonym">Epeira ventricosa</name>
    <dbReference type="NCBI Taxonomy" id="182803"/>
    <lineage>
        <taxon>Eukaryota</taxon>
        <taxon>Metazoa</taxon>
        <taxon>Ecdysozoa</taxon>
        <taxon>Arthropoda</taxon>
        <taxon>Chelicerata</taxon>
        <taxon>Arachnida</taxon>
        <taxon>Araneae</taxon>
        <taxon>Araneomorphae</taxon>
        <taxon>Entelegynae</taxon>
        <taxon>Araneoidea</taxon>
        <taxon>Araneidae</taxon>
        <taxon>Araneus</taxon>
    </lineage>
</organism>
<evidence type="ECO:0000313" key="1">
    <source>
        <dbReference type="EMBL" id="GBM22097.1"/>
    </source>
</evidence>
<sequence>MVGSNQSNVFVENLRGFTGCMPKTVAGKAVIKLPLDNFHECGTTRMTNKYTARFEVARVLFCDGPRNFLPRSDDEDDTELSLPSPNIHTIPLRGLLTHEVRFNIHIHGISSVESGF</sequence>
<protein>
    <submittedName>
        <fullName evidence="1">Uncharacterized protein</fullName>
    </submittedName>
</protein>
<dbReference type="AlphaFoldDB" id="A0A4Y2E0C7"/>
<dbReference type="EMBL" id="BGPR01000474">
    <property type="protein sequence ID" value="GBM22097.1"/>
    <property type="molecule type" value="Genomic_DNA"/>
</dbReference>
<reference evidence="1 2" key="1">
    <citation type="journal article" date="2019" name="Sci. Rep.">
        <title>Orb-weaving spider Araneus ventricosus genome elucidates the spidroin gene catalogue.</title>
        <authorList>
            <person name="Kono N."/>
            <person name="Nakamura H."/>
            <person name="Ohtoshi R."/>
            <person name="Moran D.A.P."/>
            <person name="Shinohara A."/>
            <person name="Yoshida Y."/>
            <person name="Fujiwara M."/>
            <person name="Mori M."/>
            <person name="Tomita M."/>
            <person name="Arakawa K."/>
        </authorList>
    </citation>
    <scope>NUCLEOTIDE SEQUENCE [LARGE SCALE GENOMIC DNA]</scope>
</reference>
<evidence type="ECO:0000313" key="2">
    <source>
        <dbReference type="Proteomes" id="UP000499080"/>
    </source>
</evidence>
<accession>A0A4Y2E0C7</accession>
<comment type="caution">
    <text evidence="1">The sequence shown here is derived from an EMBL/GenBank/DDBJ whole genome shotgun (WGS) entry which is preliminary data.</text>
</comment>
<dbReference type="Proteomes" id="UP000499080">
    <property type="component" value="Unassembled WGS sequence"/>
</dbReference>
<gene>
    <name evidence="1" type="ORF">AVEN_266464_1</name>
</gene>
<keyword evidence="2" id="KW-1185">Reference proteome</keyword>
<name>A0A4Y2E0C7_ARAVE</name>
<proteinExistence type="predicted"/>